<reference evidence="3 4" key="2">
    <citation type="journal article" date="2012" name="PLoS Pathog.">
        <title>Diverse lifestyles and strategies of plant pathogenesis encoded in the genomes of eighteen Dothideomycetes fungi.</title>
        <authorList>
            <person name="Ohm R.A."/>
            <person name="Feau N."/>
            <person name="Henrissat B."/>
            <person name="Schoch C.L."/>
            <person name="Horwitz B.A."/>
            <person name="Barry K.W."/>
            <person name="Condon B.J."/>
            <person name="Copeland A.C."/>
            <person name="Dhillon B."/>
            <person name="Glaser F."/>
            <person name="Hesse C.N."/>
            <person name="Kosti I."/>
            <person name="LaButti K."/>
            <person name="Lindquist E.A."/>
            <person name="Lucas S."/>
            <person name="Salamov A.A."/>
            <person name="Bradshaw R.E."/>
            <person name="Ciuffetti L."/>
            <person name="Hamelin R.C."/>
            <person name="Kema G.H.J."/>
            <person name="Lawrence C."/>
            <person name="Scott J.A."/>
            <person name="Spatafora J.W."/>
            <person name="Turgeon B.G."/>
            <person name="de Wit P.J.G.M."/>
            <person name="Zhong S."/>
            <person name="Goodwin S.B."/>
            <person name="Grigoriev I.V."/>
        </authorList>
    </citation>
    <scope>NUCLEOTIDE SEQUENCE [LARGE SCALE GENOMIC DNA]</scope>
    <source>
        <strain evidence="4">NZE10 / CBS 128990</strain>
    </source>
</reference>
<keyword evidence="1" id="KW-0175">Coiled coil</keyword>
<name>N1Q5A2_DOTSN</name>
<feature type="coiled-coil region" evidence="1">
    <location>
        <begin position="170"/>
        <end position="197"/>
    </location>
</feature>
<sequence>MSGDEIAPAGAPTPPQEEQPFGAYASYVPHDLKYSAVFEDDIMQAVLDPPSTDNGIRIIPEDSNEMPVEGISIKAKAISLQSLPTIAEDELPLALGDARRIFASHVPGIRLTHPGGYLEGGPGLDPDMDTFPEDFLNNNSVATNATSLHAAVRKDINASKEMLYDRMRKRQDGIKHNERIERELRKMQEEHAMEMNIHRKMAEQRRAKKEAKDQRRLGKDAGE</sequence>
<evidence type="ECO:0000313" key="4">
    <source>
        <dbReference type="Proteomes" id="UP000016933"/>
    </source>
</evidence>
<evidence type="ECO:0000313" key="3">
    <source>
        <dbReference type="EMBL" id="EME50109.1"/>
    </source>
</evidence>
<dbReference type="EMBL" id="KB446535">
    <property type="protein sequence ID" value="EME50109.1"/>
    <property type="molecule type" value="Genomic_DNA"/>
</dbReference>
<dbReference type="OMA" id="THKNGYH"/>
<accession>N1Q5A2</accession>
<dbReference type="HOGENOM" id="CLU_108111_0_0_1"/>
<feature type="region of interest" description="Disordered" evidence="2">
    <location>
        <begin position="200"/>
        <end position="223"/>
    </location>
</feature>
<dbReference type="OrthoDB" id="3926908at2759"/>
<dbReference type="Proteomes" id="UP000016933">
    <property type="component" value="Unassembled WGS sequence"/>
</dbReference>
<reference evidence="4" key="1">
    <citation type="journal article" date="2012" name="PLoS Genet.">
        <title>The genomes of the fungal plant pathogens Cladosporium fulvum and Dothistroma septosporum reveal adaptation to different hosts and lifestyles but also signatures of common ancestry.</title>
        <authorList>
            <person name="de Wit P.J.G.M."/>
            <person name="van der Burgt A."/>
            <person name="Oekmen B."/>
            <person name="Stergiopoulos I."/>
            <person name="Abd-Elsalam K.A."/>
            <person name="Aerts A.L."/>
            <person name="Bahkali A.H."/>
            <person name="Beenen H.G."/>
            <person name="Chettri P."/>
            <person name="Cox M.P."/>
            <person name="Datema E."/>
            <person name="de Vries R.P."/>
            <person name="Dhillon B."/>
            <person name="Ganley A.R."/>
            <person name="Griffiths S.A."/>
            <person name="Guo Y."/>
            <person name="Hamelin R.C."/>
            <person name="Henrissat B."/>
            <person name="Kabir M.S."/>
            <person name="Jashni M.K."/>
            <person name="Kema G."/>
            <person name="Klaubauf S."/>
            <person name="Lapidus A."/>
            <person name="Levasseur A."/>
            <person name="Lindquist E."/>
            <person name="Mehrabi R."/>
            <person name="Ohm R.A."/>
            <person name="Owen T.J."/>
            <person name="Salamov A."/>
            <person name="Schwelm A."/>
            <person name="Schijlen E."/>
            <person name="Sun H."/>
            <person name="van den Burg H.A."/>
            <person name="van Ham R.C.H.J."/>
            <person name="Zhang S."/>
            <person name="Goodwin S.B."/>
            <person name="Grigoriev I.V."/>
            <person name="Collemare J."/>
            <person name="Bradshaw R.E."/>
        </authorList>
    </citation>
    <scope>NUCLEOTIDE SEQUENCE [LARGE SCALE GENOMIC DNA]</scope>
    <source>
        <strain evidence="4">NZE10 / CBS 128990</strain>
    </source>
</reference>
<feature type="region of interest" description="Disordered" evidence="2">
    <location>
        <begin position="1"/>
        <end position="21"/>
    </location>
</feature>
<organism evidence="3 4">
    <name type="scientific">Dothistroma septosporum (strain NZE10 / CBS 128990)</name>
    <name type="common">Red band needle blight fungus</name>
    <name type="synonym">Mycosphaerella pini</name>
    <dbReference type="NCBI Taxonomy" id="675120"/>
    <lineage>
        <taxon>Eukaryota</taxon>
        <taxon>Fungi</taxon>
        <taxon>Dikarya</taxon>
        <taxon>Ascomycota</taxon>
        <taxon>Pezizomycotina</taxon>
        <taxon>Dothideomycetes</taxon>
        <taxon>Dothideomycetidae</taxon>
        <taxon>Mycosphaerellales</taxon>
        <taxon>Mycosphaerellaceae</taxon>
        <taxon>Dothistroma</taxon>
    </lineage>
</organism>
<dbReference type="AlphaFoldDB" id="N1Q5A2"/>
<evidence type="ECO:0000256" key="2">
    <source>
        <dbReference type="SAM" id="MobiDB-lite"/>
    </source>
</evidence>
<evidence type="ECO:0000256" key="1">
    <source>
        <dbReference type="SAM" id="Coils"/>
    </source>
</evidence>
<gene>
    <name evidence="3" type="ORF">DOTSEDRAFT_68844</name>
</gene>
<dbReference type="eggNOG" id="ENOG502SSSU">
    <property type="taxonomic scope" value="Eukaryota"/>
</dbReference>
<protein>
    <submittedName>
        <fullName evidence="3">Uncharacterized protein</fullName>
    </submittedName>
</protein>
<keyword evidence="4" id="KW-1185">Reference proteome</keyword>
<proteinExistence type="predicted"/>